<feature type="region of interest" description="Disordered" evidence="5">
    <location>
        <begin position="3651"/>
        <end position="3671"/>
    </location>
</feature>
<feature type="signal peptide" evidence="7">
    <location>
        <begin position="1"/>
        <end position="19"/>
    </location>
</feature>
<feature type="compositionally biased region" description="Low complexity" evidence="5">
    <location>
        <begin position="2757"/>
        <end position="2801"/>
    </location>
</feature>
<evidence type="ECO:0000256" key="7">
    <source>
        <dbReference type="SAM" id="SignalP"/>
    </source>
</evidence>
<dbReference type="Pfam" id="PF00051">
    <property type="entry name" value="Kringle"/>
    <property type="match status" value="1"/>
</dbReference>
<evidence type="ECO:0000256" key="6">
    <source>
        <dbReference type="SAM" id="Phobius"/>
    </source>
</evidence>
<feature type="domain" description="VWFD" evidence="9">
    <location>
        <begin position="4416"/>
        <end position="4618"/>
    </location>
</feature>
<dbReference type="Gene3D" id="2.40.20.10">
    <property type="entry name" value="Plasminogen Kringle 4"/>
    <property type="match status" value="1"/>
</dbReference>
<keyword evidence="11" id="KW-1185">Reference proteome</keyword>
<organism evidence="10 11">
    <name type="scientific">Owenia fusiformis</name>
    <name type="common">Polychaete worm</name>
    <dbReference type="NCBI Taxonomy" id="6347"/>
    <lineage>
        <taxon>Eukaryota</taxon>
        <taxon>Metazoa</taxon>
        <taxon>Spiralia</taxon>
        <taxon>Lophotrochozoa</taxon>
        <taxon>Annelida</taxon>
        <taxon>Polychaeta</taxon>
        <taxon>Sedentaria</taxon>
        <taxon>Canalipalpata</taxon>
        <taxon>Sabellida</taxon>
        <taxon>Oweniida</taxon>
        <taxon>Oweniidae</taxon>
        <taxon>Owenia</taxon>
    </lineage>
</organism>
<dbReference type="EMBL" id="CAIIXF020000005">
    <property type="protein sequence ID" value="CAH1784933.1"/>
    <property type="molecule type" value="Genomic_DNA"/>
</dbReference>
<feature type="compositionally biased region" description="Low complexity" evidence="5">
    <location>
        <begin position="5263"/>
        <end position="5274"/>
    </location>
</feature>
<dbReference type="InterPro" id="IPR000001">
    <property type="entry name" value="Kringle"/>
</dbReference>
<dbReference type="InterPro" id="IPR038178">
    <property type="entry name" value="Kringle_sf"/>
</dbReference>
<dbReference type="SUPFAM" id="SSF57440">
    <property type="entry name" value="Kringle-like"/>
    <property type="match status" value="1"/>
</dbReference>
<evidence type="ECO:0000256" key="1">
    <source>
        <dbReference type="ARBA" id="ARBA00022572"/>
    </source>
</evidence>
<feature type="compositionally biased region" description="Low complexity" evidence="5">
    <location>
        <begin position="2997"/>
        <end position="3018"/>
    </location>
</feature>
<dbReference type="PANTHER" id="PTHR13037">
    <property type="entry name" value="FORMIN"/>
    <property type="match status" value="1"/>
</dbReference>
<feature type="compositionally biased region" description="Low complexity" evidence="5">
    <location>
        <begin position="1693"/>
        <end position="1719"/>
    </location>
</feature>
<feature type="transmembrane region" description="Helical" evidence="6">
    <location>
        <begin position="5183"/>
        <end position="5205"/>
    </location>
</feature>
<feature type="compositionally biased region" description="Low complexity" evidence="5">
    <location>
        <begin position="2104"/>
        <end position="2151"/>
    </location>
</feature>
<dbReference type="Gene3D" id="2.10.25.10">
    <property type="entry name" value="Laminin"/>
    <property type="match status" value="1"/>
</dbReference>
<proteinExistence type="predicted"/>
<evidence type="ECO:0000259" key="9">
    <source>
        <dbReference type="PROSITE" id="PS51233"/>
    </source>
</evidence>
<dbReference type="OrthoDB" id="6162269at2759"/>
<feature type="compositionally biased region" description="Low complexity" evidence="5">
    <location>
        <begin position="1891"/>
        <end position="1935"/>
    </location>
</feature>
<sequence length="5341" mass="578024">MRTPLLLLCLSALLSYATAQVYAECKTSQEGWEYLGEQSQTAMGRQCQSWNSQHPHQHNHNDPSRFPDATLEKAGNKCRNPDRNIGGPWCFTTSAVRWEYCNISFCEVCNTTAAWQCVNDFGDHVSQAMVSPCTSLPQFCRSIPETINCVSEALFGCSTLQRTTIKNTLEYVLKAIGDRCPNDTDVTPPPTCVPPTTPAPTTIATTPPPTCKVEIASGCMVNVSEKIIGEIINPGQNNICSEYSASVKCVLDSVATCHPNWGIRFNMTLEATWDQIKGRCEGPTPTTPAPCPTEPPTCNATASLRCVAEFNRRILNVVGGPDENLRAVCDERTTALRCVKEAYVGCGPCYVGRINASLDFVFKTVQNCCAVVEPTTTKAPTTTPQPTPPTTTSPDCKISEASRCLVDISQRIIAEIILPGNQSAICSEVSTTIRCVHESVASCHPNWWARFNMTLEATISQIKGTCESPTPAPTAPPCPTEPPSCGVDASVRCVVEFNERILNVVGGPDGDLDAVCRERETAMRCALDASAGCSPCFSGRVNASLDFVFRQVQNCCAVVEQTTTKAPTTTRAPSTKQPTPPSTTRDIPSTTRKPTTQLTTPSTPPTTTSPDCKISEASRCLVDISQRIIAEIILPGNQSAICSEVSTTIRCVHESVASCHPNWWARFNMTLEATISQIKGTCESPTPAPTAPPCPTEPPSCGVDASVRCVVEFNERILNVVGGPDGDLDAVCRERETAMRCALDASAGCSPCFSGRVNASLDFVFRQVQNCCAVVEQTTTKAPTTTRAPSTKQPTPPSTTRDIPSTTRKPTTLITIPSTPPTTTSPDCKISEASRCLVDISQRIIAEIILPGNQSAICSEVSTTIRCVHESVASCHPNWWARFNMTLEATISQIKGTCESPTPAPTAPPCPTEPPSCGVDASVRCVVEFNERILNVVGGPDGDLDAVCRERETAMRCALDASGGCSPCFSGRVNASLDFVFRQVQNCCAVVEQTTTKAPTTTRAPSTKQPTPPSTTRDIPSTTRKPSTITTTPSTPATTTSPDCKISEASRCLVDISQRIIAEIILPGNQSAICSEVSTTIRCVHESVASCHPNWWARFNMTLEATISQIKGTCESPTPAPTVPPCPTEPPSCGVDASVRCVVEFNERILNVVGGPDGDLDAVCRERETAMRCALDASAGCSPCFSGRVNASLDFVFRQVQNCCAVVEQTTTKAPTTTRAPSTKQPTPPSTTRDIPSTTRKPSTITTTPSTPATTTSPDCKISEASRCLVDISQRIIAEIILPGNQSAICSEVSTTIRCVHESVASCHPNWWARFNMTLEATISQIKGTCESPTPAPTVPPCSTEPPSCGVDTSVRCVVEFNERILNVVGGPDGDLDAVCRERETAMRCALDASAGCSPCFSGRVNASLDFVFRQVQNCCAVVEQTTTKAPITTRAPSTTQPTPPSTTRDIPSTTRKPTTRITTPSTPATTTSPDCKISEASRCLVDISQRIIAEIILPGNQSAICSEVSTTIRCVHESVASCHPNWWARFNMTLEATISQIKGTCESPTPAPTVPPCPTEPPSCGVDASVRCVVEFNERILNVVGGPDGDLDAVCRERETAMRCAMDASASCTPCFSGRVNASLDFVFRQVQNCCAVVEQTTTKAPTTTRIPSTTTQPRPPSTTRDISSTTDEESTTKDVASTTRDPSSSATTRVPSSTTQQTTTITTPSTLATTTSPDCKISEASRCLVDISQRIIAEIILPGNQSAICSEVSTTIRCVHESVASCHPNWWARFNMTLEATISQIKGTCESPTPAPTVPPCPTEPPSCGVDASVRCVVEFNERILNVVGGPDGDLDAVCRERETAMRCALDASASCSPCFSARINASLDFVFRQVQNCCAVVEQTTTKAPTTTRAPSTKQPTPPSTTRDISSTTRDPSTTITTQSTPATTTSPDCKISEASRCLVDISQKIIAEIILPGNQSAICSEVSTTIRCVHESVASCHPNWWARFNMTLEATISQIKGTCESPTPAPTVPPCPTEPPSCGVDASVRCVVEFNERILNVVGGPDGQLEAVCRERETAMRCALDASAGCSPCFSGRVNASLDFVFRQVQNCCAVVEQTTTQAPTTTRPPSTTQPTPPSTTRDGQSTTRDPTTTITTPSTPATTTSPDCKISEASRCLVDISQRIITEIILPGNQSAICSEVSTTIRCVHESVASCHPNWWARFNMTLEATISQIKGTCESPTPAPTVPPCPTEPPSCGVDASIRCVVEFNERILNVVGGPDGELEAVCRERETAMRCALDASASCSPCFSGRINASLDFVFRQVQNCCAVVEQTTTKAPSTTRAPLTTTQPKPPSTTRDVQSTTRDPTTTITTPSTPATTTSPDCKISEASRCLIDISQRIIAEIILPGNQSAICSEVSTTIRCVHESVASCHPNWWARFNMTLEATISQIKGTCESPTPAPTVPPCPTEPPSCGVDASIRCVVEFNERILNVVGGPDGELEAVCRERETAMRCALDASAGCSPCFSGRVNASLDFVFRQVQNCCAVVEKTTTKAPTTSRAPSTTTQATPPLTTRDTQSTTRGPTTTITTPSTPATTTSPACKISEASRCLVDISQRIIAEIILPGNQSAICSEVSTTIRCVHESVASCHPNWWARFNMTLEATISQIKGTCESPTPAPTVPSCPTEPPSCGVDASVRCVVEFNERILNVIGGPDGELEAVCRERETAMRCALDASASCSPCFSGRVNASLDFVFRQVQNCCAVVEQTTTKAPTTTRAPSTTQPTPPSTTRDVQSTTRDPTTTITTPSTPATTTSPDCKISEASRCLVDISQRIIAEIILPGNQSAICSEVSTTIRCVHESVASCHPNWWARFNMTLEATISQIKGTCESPTPAPTVPPCPTEPPSCGVDASVRCVVEFNERILNVIGGPDGDLEAVCRERETAMRCALDASASCSPCFSGRVNASLDFVFRQVQNCCAVVEQTTTMAPTTTRTPLTTTQPKPPSTTRDVQSTTRDPTTTITTPSTPATTTSPDCKISEASRCLVDISQKIIAEIILPGNQSAICSEISTTIRCVHESVASCHPNWWARFNMTLEATISQIKGTCESPTPAPTVPPCPTEPPSCGVDASVRCVVEFNERIINVIGGPDENLIAVCRERETAMKCAMDASASCSPCFCGRVNASLDFVFRQVQNCCAVVEPEPTTTVLPPATTTKKPTSTEVPTTTLAPTTTPTIPTTPAENCKVSVASRCLVDISQKIIGEIIYRNSSNICSERETTITCVQEAVVGCHPNWIARFNMTLSATLREIDGTCESTTPAPIDVPCPTEPPTCGVDAGLRCVLEFNQRILERVGGPDENLREVCLERETALRCVADASVDCSTCFGGRLNASLEFVFRTVQQCCEAVEEPSTTAPTTTLAPTTRPLVCETGRVQECIQELNDHILVWITLPEQVPIEELCATANNSILCYYNYTVDCSEDDKFLLRTILEVQLRRLNGSCGCLVDGDCPTTNPPIGITTTKLETSTSQGTTPKSPSTTPKPPSTTPKSPSTTPKPPSSTPKPPSTTPKPLSTTTVPTAPPTTRICRESAVLTCIADLNAEILAWIAFPENGNAAVCGQANVTIECYFENTVDCNEEERESLRELLILQINRLDGTCGCLIEPCPTTTEAPSTTTIATTTSTTQPPTTTTLAPTCRAESAALCMSNYIEEVVNATGSGDFTGVCGKITEVRVCLETSLVQCPPDLVFRYNLTFEATMNRLTCEGVTAPPPTATPAPTESPECRVDTALSCVLDFSRRYFNRLVDGNITQVCNEQKATIECALGATTECTGGTQDKVNASLGFVVDIISTCCETLVTTTPAPTTTPTTTPTVPTTVPPNCKVLEALSCVSNHNQIILSEILKKEDGNWTYVCGVLTTDTLKCVEENTAECPDFIVERVNSTLDYNFELIGNRCDPTTPAPPTTSTTTTTLAPTTPTTLAPDCKVDVASRCLVDISQRIIAEIISPENQTAVCGMRETTVKCVMDAVVGCHPDWQARFNLTLEATLVQIEDCESPTPPPTQPPCPTQPPTCNTTAGISCVLEFNNRIINVIGGPDENLRQVCSERETAMKCVMETSVDCGDCFCGRLNTSLDFVFRQVQRCCETVEVTTTKAPTTTSTQTPTTTEASTTKAPTTKVPTTTVTQTTKATTTQAPTTTPTTPSPTTTTTTRVPTTTASQCRYAEAIACVDYLKGIIENGSDKETICGTIEATRECITNKTFACDQNLIDQAWDYFNSVVTLEVRQQCYVKINCTDIIEIIEGGGPKYLGVDIRTSPTQICRDNDLDDDCGVSITFDLELGVQPACRKKHKKNKRTTIISQAVFGDHTYAEDDTTCGINVQDSTWQQHNRIPIYAKLDNRRDGHRIRELTIGMSIVQDTRESEYIDLETCEINIRDRWERQCKSVNDPHLFTFDSWNYENHFEGHFVLYKHKTQPFEVQVIYQRCYQAHATCNCGAAVKAGDSVFVVDRCERNMLDQPIFGRAQGRWHNPPMKTFAYVWDDEFTPGVSILSKSGGKKYIVYLPTGTKITIEQSYGHFINVYVTGGAGDYDNTVGLCGTFDRNNSNELTMRNGTVYTGEGQQKKGSPKGFLHSWRVPEAERIFGGVAKTGWRPPMVCECHELEDNNPCGYDYLNEHCDQIERGTKDITDRLPIVNMEDFQGDDVEQVPEQMPVMMRMRVRRQAVDYNSTDWEGPINIDETYDPENSTWGPEWDEQEAQVFCEKYLTEESESGKKCYELIENVQLANDLAGCISDIKYIDNTTWAGAALEALKDQCREELNQNMTYAIVYNYISSFQYIDNTTWAGAALEALKDQCREELNQNMAYAIVYNYISSFQYIDNTTWAGAALEALKDQCREELNQNMTYAIVYNYILSFQYIDNTTWAGAALEALKDHCREELNQNMTYAIVYNYYIDNTTWAGAALEALKDQCREELNQNMTYANGTGADLKDDIFDTMCISECNGNGVCSNGTCTCEDPWGGEDCSVDTELPPVLQYLHFFGSCDLRSLRNQNCNSTMVYGDNFLEDGELTCHMEVVEVNSTGMHSTGDTYTIAAGFVSQTQIECYARESNTKYLIGVSNDGERYDGRLLFNVHDSACHECNTFEQNPTCLRKPNNCIINGVCYASQENHPGDNCLYCNPSNSSEDWSYRTTDGCPSPIVDRPPSGPSQAALIVIIVASVIIGLLIIAALVYRFCFRKRSTNHWGANYIVNEGEPQKTEGFGVSNKIYGMSMYRDKKNFNTFEGEHLSASGSYRSSSSSHSNDAFDGESSQRQLVTPSRPGISDGTYAIQSTSTTVRSVSVTDAKETPIVQDLIDLSQPDQTKIITKL</sequence>
<dbReference type="InterPro" id="IPR001846">
    <property type="entry name" value="VWF_type-D"/>
</dbReference>
<feature type="compositionally biased region" description="Low complexity" evidence="5">
    <location>
        <begin position="3496"/>
        <end position="3519"/>
    </location>
</feature>
<feature type="compositionally biased region" description="Polar residues" evidence="5">
    <location>
        <begin position="2323"/>
        <end position="2346"/>
    </location>
</feature>
<feature type="region of interest" description="Disordered" evidence="5">
    <location>
        <begin position="2323"/>
        <end position="2369"/>
    </location>
</feature>
<comment type="caution">
    <text evidence="10">The sequence shown here is derived from an EMBL/GenBank/DDBJ whole genome shotgun (WGS) entry which is preliminary data.</text>
</comment>
<feature type="compositionally biased region" description="Low complexity" evidence="5">
    <location>
        <begin position="566"/>
        <end position="610"/>
    </location>
</feature>
<dbReference type="InterPro" id="IPR013806">
    <property type="entry name" value="Kringle-like"/>
</dbReference>
<feature type="compositionally biased region" description="Low complexity" evidence="5">
    <location>
        <begin position="3549"/>
        <end position="3562"/>
    </location>
</feature>
<feature type="region of interest" description="Disordered" evidence="5">
    <location>
        <begin position="1214"/>
        <end position="1259"/>
    </location>
</feature>
<dbReference type="Pfam" id="PF26129">
    <property type="entry name" value="Vwde"/>
    <property type="match status" value="1"/>
</dbReference>
<feature type="region of interest" description="Disordered" evidence="5">
    <location>
        <begin position="2757"/>
        <end position="2802"/>
    </location>
</feature>
<dbReference type="CDD" id="cd00108">
    <property type="entry name" value="KR"/>
    <property type="match status" value="1"/>
</dbReference>
<feature type="chain" id="PRO_5035834822" evidence="7">
    <location>
        <begin position="20"/>
        <end position="5341"/>
    </location>
</feature>
<dbReference type="PROSITE" id="PS51233">
    <property type="entry name" value="VWFD"/>
    <property type="match status" value="1"/>
</dbReference>
<gene>
    <name evidence="10" type="ORF">OFUS_LOCUS11054</name>
</gene>
<feature type="region of interest" description="Disordered" evidence="5">
    <location>
        <begin position="1431"/>
        <end position="1475"/>
    </location>
</feature>
<feature type="domain" description="Kringle" evidence="8">
    <location>
        <begin position="30"/>
        <end position="106"/>
    </location>
</feature>
<feature type="compositionally biased region" description="Low complexity" evidence="5">
    <location>
        <begin position="1214"/>
        <end position="1258"/>
    </location>
</feature>
<feature type="compositionally biased region" description="Low complexity" evidence="5">
    <location>
        <begin position="1646"/>
        <end position="1671"/>
    </location>
</feature>
<feature type="region of interest" description="Disordered" evidence="5">
    <location>
        <begin position="4131"/>
        <end position="4190"/>
    </location>
</feature>
<feature type="region of interest" description="Disordered" evidence="5">
    <location>
        <begin position="782"/>
        <end position="827"/>
    </location>
</feature>
<feature type="compositionally biased region" description="Polar residues" evidence="5">
    <location>
        <begin position="1679"/>
        <end position="1692"/>
    </location>
</feature>
<dbReference type="Pfam" id="PF00094">
    <property type="entry name" value="VWD"/>
    <property type="match status" value="1"/>
</dbReference>
<feature type="region of interest" description="Disordered" evidence="5">
    <location>
        <begin position="2540"/>
        <end position="2585"/>
    </location>
</feature>
<protein>
    <submittedName>
        <fullName evidence="10">Uncharacterized protein</fullName>
    </submittedName>
</protein>
<feature type="compositionally biased region" description="Low complexity" evidence="5">
    <location>
        <begin position="998"/>
        <end position="1042"/>
    </location>
</feature>
<feature type="region of interest" description="Disordered" evidence="5">
    <location>
        <begin position="998"/>
        <end position="1043"/>
    </location>
</feature>
<feature type="compositionally biased region" description="Low complexity" evidence="5">
    <location>
        <begin position="2347"/>
        <end position="2368"/>
    </location>
</feature>
<comment type="caution">
    <text evidence="4">Lacks conserved residue(s) required for the propagation of feature annotation.</text>
</comment>
<keyword evidence="7" id="KW-0732">Signal</keyword>
<evidence type="ECO:0000259" key="8">
    <source>
        <dbReference type="PROSITE" id="PS50070"/>
    </source>
</evidence>
<feature type="region of interest" description="Disordered" evidence="5">
    <location>
        <begin position="2973"/>
        <end position="3019"/>
    </location>
</feature>
<keyword evidence="6" id="KW-0812">Transmembrane</keyword>
<feature type="compositionally biased region" description="Pro residues" evidence="5">
    <location>
        <begin position="3534"/>
        <end position="3548"/>
    </location>
</feature>
<evidence type="ECO:0000313" key="11">
    <source>
        <dbReference type="Proteomes" id="UP000749559"/>
    </source>
</evidence>
<dbReference type="PANTHER" id="PTHR13037:SF24">
    <property type="entry name" value="POLYCOMB PROTEIN PCL-RELATED"/>
    <property type="match status" value="1"/>
</dbReference>
<dbReference type="SMART" id="SM00130">
    <property type="entry name" value="KR"/>
    <property type="match status" value="1"/>
</dbReference>
<evidence type="ECO:0000256" key="5">
    <source>
        <dbReference type="SAM" id="MobiDB-lite"/>
    </source>
</evidence>
<feature type="region of interest" description="Disordered" evidence="5">
    <location>
        <begin position="2104"/>
        <end position="2152"/>
    </location>
</feature>
<feature type="region of interest" description="Disordered" evidence="5">
    <location>
        <begin position="3191"/>
        <end position="3219"/>
    </location>
</feature>
<feature type="disulfide bond" evidence="4">
    <location>
        <begin position="78"/>
        <end position="101"/>
    </location>
</feature>
<feature type="compositionally biased region" description="Low complexity" evidence="5">
    <location>
        <begin position="1433"/>
        <end position="1474"/>
    </location>
</feature>
<reference evidence="10" key="1">
    <citation type="submission" date="2022-03" db="EMBL/GenBank/DDBJ databases">
        <authorList>
            <person name="Martin C."/>
        </authorList>
    </citation>
    <scope>NUCLEOTIDE SEQUENCE</scope>
</reference>
<keyword evidence="6" id="KW-0472">Membrane</keyword>
<feature type="region of interest" description="Disordered" evidence="5">
    <location>
        <begin position="3496"/>
        <end position="3562"/>
    </location>
</feature>
<keyword evidence="1 4" id="KW-0420">Kringle</keyword>
<keyword evidence="3 4" id="KW-1015">Disulfide bond</keyword>
<feature type="region of interest" description="Disordered" evidence="5">
    <location>
        <begin position="5263"/>
        <end position="5301"/>
    </location>
</feature>
<feature type="region of interest" description="Disordered" evidence="5">
    <location>
        <begin position="566"/>
        <end position="612"/>
    </location>
</feature>
<evidence type="ECO:0000256" key="2">
    <source>
        <dbReference type="ARBA" id="ARBA00022581"/>
    </source>
</evidence>
<evidence type="ECO:0000256" key="4">
    <source>
        <dbReference type="PROSITE-ProRule" id="PRU00121"/>
    </source>
</evidence>
<dbReference type="Proteomes" id="UP000749559">
    <property type="component" value="Unassembled WGS sequence"/>
</dbReference>
<keyword evidence="2" id="KW-0945">Host-virus interaction</keyword>
<keyword evidence="6" id="KW-1133">Transmembrane helix</keyword>
<evidence type="ECO:0000256" key="3">
    <source>
        <dbReference type="ARBA" id="ARBA00023157"/>
    </source>
</evidence>
<feature type="compositionally biased region" description="Low complexity" evidence="5">
    <location>
        <begin position="2973"/>
        <end position="2985"/>
    </location>
</feature>
<feature type="compositionally biased region" description="Low complexity" evidence="5">
    <location>
        <begin position="782"/>
        <end position="793"/>
    </location>
</feature>
<dbReference type="InterPro" id="IPR058727">
    <property type="entry name" value="Helical_Vwde"/>
</dbReference>
<feature type="compositionally biased region" description="Low complexity" evidence="5">
    <location>
        <begin position="810"/>
        <end position="826"/>
    </location>
</feature>
<feature type="region of interest" description="Disordered" evidence="5">
    <location>
        <begin position="1891"/>
        <end position="1936"/>
    </location>
</feature>
<accession>A0A8S4NWP2</accession>
<dbReference type="PROSITE" id="PS50070">
    <property type="entry name" value="KRINGLE_2"/>
    <property type="match status" value="1"/>
</dbReference>
<feature type="region of interest" description="Disordered" evidence="5">
    <location>
        <begin position="1646"/>
        <end position="1719"/>
    </location>
</feature>
<evidence type="ECO:0000313" key="10">
    <source>
        <dbReference type="EMBL" id="CAH1784933.1"/>
    </source>
</evidence>
<name>A0A8S4NWP2_OWEFU</name>